<evidence type="ECO:0000313" key="1">
    <source>
        <dbReference type="EMBL" id="KAJ7660565.1"/>
    </source>
</evidence>
<organism evidence="1 2">
    <name type="scientific">Mycena rosella</name>
    <name type="common">Pink bonnet</name>
    <name type="synonym">Agaricus rosellus</name>
    <dbReference type="NCBI Taxonomy" id="1033263"/>
    <lineage>
        <taxon>Eukaryota</taxon>
        <taxon>Fungi</taxon>
        <taxon>Dikarya</taxon>
        <taxon>Basidiomycota</taxon>
        <taxon>Agaricomycotina</taxon>
        <taxon>Agaricomycetes</taxon>
        <taxon>Agaricomycetidae</taxon>
        <taxon>Agaricales</taxon>
        <taxon>Marasmiineae</taxon>
        <taxon>Mycenaceae</taxon>
        <taxon>Mycena</taxon>
    </lineage>
</organism>
<evidence type="ECO:0000313" key="2">
    <source>
        <dbReference type="Proteomes" id="UP001221757"/>
    </source>
</evidence>
<dbReference type="Proteomes" id="UP001221757">
    <property type="component" value="Unassembled WGS sequence"/>
</dbReference>
<reference evidence="1" key="1">
    <citation type="submission" date="2023-03" db="EMBL/GenBank/DDBJ databases">
        <title>Massive genome expansion in bonnet fungi (Mycena s.s.) driven by repeated elements and novel gene families across ecological guilds.</title>
        <authorList>
            <consortium name="Lawrence Berkeley National Laboratory"/>
            <person name="Harder C.B."/>
            <person name="Miyauchi S."/>
            <person name="Viragh M."/>
            <person name="Kuo A."/>
            <person name="Thoen E."/>
            <person name="Andreopoulos B."/>
            <person name="Lu D."/>
            <person name="Skrede I."/>
            <person name="Drula E."/>
            <person name="Henrissat B."/>
            <person name="Morin E."/>
            <person name="Kohler A."/>
            <person name="Barry K."/>
            <person name="LaButti K."/>
            <person name="Morin E."/>
            <person name="Salamov A."/>
            <person name="Lipzen A."/>
            <person name="Mereny Z."/>
            <person name="Hegedus B."/>
            <person name="Baldrian P."/>
            <person name="Stursova M."/>
            <person name="Weitz H."/>
            <person name="Taylor A."/>
            <person name="Grigoriev I.V."/>
            <person name="Nagy L.G."/>
            <person name="Martin F."/>
            <person name="Kauserud H."/>
        </authorList>
    </citation>
    <scope>NUCLEOTIDE SEQUENCE</scope>
    <source>
        <strain evidence="1">CBHHK067</strain>
    </source>
</reference>
<accession>A0AAD7CVJ7</accession>
<dbReference type="EMBL" id="JARKIE010000258">
    <property type="protein sequence ID" value="KAJ7660565.1"/>
    <property type="molecule type" value="Genomic_DNA"/>
</dbReference>
<keyword evidence="2" id="KW-1185">Reference proteome</keyword>
<protein>
    <submittedName>
        <fullName evidence="1">Uncharacterized protein</fullName>
    </submittedName>
</protein>
<gene>
    <name evidence="1" type="ORF">B0H17DRAFT_1212506</name>
</gene>
<dbReference type="AlphaFoldDB" id="A0AAD7CVJ7"/>
<comment type="caution">
    <text evidence="1">The sequence shown here is derived from an EMBL/GenBank/DDBJ whole genome shotgun (WGS) entry which is preliminary data.</text>
</comment>
<name>A0AAD7CVJ7_MYCRO</name>
<sequence length="155" mass="17433">MSPSHDCVRARFKLNPRVIHFSSRTRAPLRSSQDEGTPTKDASILSGGHFLVPHEKDSICPLAFAASLARPPKLTVHSPAPPQHTLEEYHPAQHTPFIIRPYLRRAAAYVHERRMASAVLITAEGGLETVAHLLRLLQRTELRQSLLRVRDVWSL</sequence>
<proteinExistence type="predicted"/>